<feature type="transmembrane region" description="Helical" evidence="2">
    <location>
        <begin position="99"/>
        <end position="122"/>
    </location>
</feature>
<keyword evidence="2" id="KW-1133">Transmembrane helix</keyword>
<dbReference type="EMBL" id="HBIR01033063">
    <property type="protein sequence ID" value="CAE0563007.1"/>
    <property type="molecule type" value="Transcribed_RNA"/>
</dbReference>
<evidence type="ECO:0000256" key="2">
    <source>
        <dbReference type="SAM" id="Phobius"/>
    </source>
</evidence>
<keyword evidence="2" id="KW-0812">Transmembrane</keyword>
<feature type="region of interest" description="Disordered" evidence="1">
    <location>
        <begin position="286"/>
        <end position="343"/>
    </location>
</feature>
<dbReference type="GO" id="GO:0005739">
    <property type="term" value="C:mitochondrion"/>
    <property type="evidence" value="ECO:0007669"/>
    <property type="project" value="TreeGrafter"/>
</dbReference>
<name>A0A7S3STA1_EMIHU</name>
<dbReference type="InterPro" id="IPR004147">
    <property type="entry name" value="ABC1_dom"/>
</dbReference>
<evidence type="ECO:0000259" key="3">
    <source>
        <dbReference type="Pfam" id="PF03109"/>
    </source>
</evidence>
<proteinExistence type="predicted"/>
<evidence type="ECO:0000313" key="4">
    <source>
        <dbReference type="EMBL" id="CAE0563007.1"/>
    </source>
</evidence>
<dbReference type="Pfam" id="PF03109">
    <property type="entry name" value="ABC1"/>
    <property type="match status" value="1"/>
</dbReference>
<accession>A0A7S3STA1</accession>
<dbReference type="InterPro" id="IPR052402">
    <property type="entry name" value="ADCK_kinase"/>
</dbReference>
<gene>
    <name evidence="4" type="ORF">EHUX00137_LOCUS25728</name>
</gene>
<dbReference type="AlphaFoldDB" id="A0A7S3STA1"/>
<evidence type="ECO:0000256" key="1">
    <source>
        <dbReference type="SAM" id="MobiDB-lite"/>
    </source>
</evidence>
<dbReference type="PANTHER" id="PTHR45890">
    <property type="entry name" value="AARF DOMAIN CONTAINING KINASE 2 (PREDICTED)"/>
    <property type="match status" value="1"/>
</dbReference>
<dbReference type="PANTHER" id="PTHR45890:SF1">
    <property type="entry name" value="AARF DOMAIN CONTAINING KINASE 2"/>
    <property type="match status" value="1"/>
</dbReference>
<feature type="domain" description="ABC1 atypical kinase-like" evidence="3">
    <location>
        <begin position="173"/>
        <end position="290"/>
    </location>
</feature>
<keyword evidence="2" id="KW-0472">Membrane</keyword>
<organism evidence="4">
    <name type="scientific">Emiliania huxleyi</name>
    <name type="common">Coccolithophore</name>
    <name type="synonym">Pontosphaera huxleyi</name>
    <dbReference type="NCBI Taxonomy" id="2903"/>
    <lineage>
        <taxon>Eukaryota</taxon>
        <taxon>Haptista</taxon>
        <taxon>Haptophyta</taxon>
        <taxon>Prymnesiophyceae</taxon>
        <taxon>Isochrysidales</taxon>
        <taxon>Noelaerhabdaceae</taxon>
        <taxon>Emiliania</taxon>
    </lineage>
</organism>
<sequence length="369" mass="40708">MAASLQRFRLRASVRPRLPCIPRRTHAYCVAARTQASCVAARATVLALAAGAWRHRKQPALCEPPPPPPPLPPLETALAPVASEQPLPLARRLARVAFYALRAAYLWLVFSPLLLSSPLAFWQRRFPQLEEVWWSWCIATLERTGALAIKLAQWASSRPDLFSSRVCGRLQHLQDHTQPHSLEATEAALDAAFGPGWRSVLRIAPHPVGSGCIAQVHRGELLRDGEWGPVAVKVLHPQVGRYIRADGALLRLVCGGLQRLPRVRWLNPGGMSEEFTEMLLRQLDLRRKKKADSPRSQEHTCPPHPVPTRAPLGARRTTCAASAPTSRARGAVPRRSTSRIRSAGTWRGPLSVVSCEARSEAGRSLEAFP</sequence>
<reference evidence="4" key="1">
    <citation type="submission" date="2021-01" db="EMBL/GenBank/DDBJ databases">
        <authorList>
            <person name="Corre E."/>
            <person name="Pelletier E."/>
            <person name="Niang G."/>
            <person name="Scheremetjew M."/>
            <person name="Finn R."/>
            <person name="Kale V."/>
            <person name="Holt S."/>
            <person name="Cochrane G."/>
            <person name="Meng A."/>
            <person name="Brown T."/>
            <person name="Cohen L."/>
        </authorList>
    </citation>
    <scope>NUCLEOTIDE SEQUENCE</scope>
    <source>
        <strain evidence="4">379</strain>
    </source>
</reference>
<protein>
    <recommendedName>
        <fullName evidence="3">ABC1 atypical kinase-like domain-containing protein</fullName>
    </recommendedName>
</protein>